<dbReference type="PANTHER" id="PTHR46387">
    <property type="entry name" value="POLYNUCLEOTIDYL TRANSFERASE, RIBONUCLEASE H-LIKE SUPERFAMILY PROTEIN"/>
    <property type="match status" value="1"/>
</dbReference>
<dbReference type="InterPro" id="IPR002156">
    <property type="entry name" value="RNaseH_domain"/>
</dbReference>
<evidence type="ECO:0000256" key="1">
    <source>
        <dbReference type="SAM" id="MobiDB-lite"/>
    </source>
</evidence>
<sequence length="308" mass="34268">MPRLDVYPGFITKKTSFNPFMEVRAISEADMAVNVEAVKAVKAVEAVEVKTPFTQQEKDPFSFLPSAPKPPEPFSPFVMPEVKIQPSKSHFSFYMQKQSTIEPAKPAKPTKPTKPTEPIALDQPRGKDGERLLYTYPNLPIISLNPATEFTLLVGSSDKSATAWLMQFDGAANPNPGPASSGAVLWSPKDASGYRSPVFEMGKFLGKATNNLAEIQGLLLGLKMAAARGARELLIEGDSELIIRQQTREYKVSNKNLKSWWAEIQAAMMDEISFDWIAIRHVRREFNERADSITKEVLSKREGFTRCG</sequence>
<dbReference type="Pfam" id="PF13456">
    <property type="entry name" value="RVT_3"/>
    <property type="match status" value="1"/>
</dbReference>
<protein>
    <recommendedName>
        <fullName evidence="2">RNase H type-1 domain-containing protein</fullName>
    </recommendedName>
</protein>
<proteinExistence type="predicted"/>
<dbReference type="PROSITE" id="PS50879">
    <property type="entry name" value="RNASE_H_1"/>
    <property type="match status" value="1"/>
</dbReference>
<dbReference type="GO" id="GO:0004523">
    <property type="term" value="F:RNA-DNA hybrid ribonuclease activity"/>
    <property type="evidence" value="ECO:0007669"/>
    <property type="project" value="InterPro"/>
</dbReference>
<evidence type="ECO:0000313" key="3">
    <source>
        <dbReference type="EMBL" id="QHU26270.1"/>
    </source>
</evidence>
<name>A0A6C0L7M6_9ZZZZ</name>
<reference evidence="3" key="1">
    <citation type="journal article" date="2020" name="Nature">
        <title>Giant virus diversity and host interactions through global metagenomics.</title>
        <authorList>
            <person name="Schulz F."/>
            <person name="Roux S."/>
            <person name="Paez-Espino D."/>
            <person name="Jungbluth S."/>
            <person name="Walsh D.A."/>
            <person name="Denef V.J."/>
            <person name="McMahon K.D."/>
            <person name="Konstantinidis K.T."/>
            <person name="Eloe-Fadrosh E.A."/>
            <person name="Kyrpides N.C."/>
            <person name="Woyke T."/>
        </authorList>
    </citation>
    <scope>NUCLEOTIDE SEQUENCE</scope>
    <source>
        <strain evidence="3">GVMAG-M-3300027759-16</strain>
    </source>
</reference>
<feature type="region of interest" description="Disordered" evidence="1">
    <location>
        <begin position="102"/>
        <end position="125"/>
    </location>
</feature>
<dbReference type="EMBL" id="MN740438">
    <property type="protein sequence ID" value="QHU26270.1"/>
    <property type="molecule type" value="Genomic_DNA"/>
</dbReference>
<dbReference type="CDD" id="cd09279">
    <property type="entry name" value="RNase_HI_like"/>
    <property type="match status" value="1"/>
</dbReference>
<dbReference type="SUPFAM" id="SSF53098">
    <property type="entry name" value="Ribonuclease H-like"/>
    <property type="match status" value="1"/>
</dbReference>
<organism evidence="3">
    <name type="scientific">viral metagenome</name>
    <dbReference type="NCBI Taxonomy" id="1070528"/>
    <lineage>
        <taxon>unclassified sequences</taxon>
        <taxon>metagenomes</taxon>
        <taxon>organismal metagenomes</taxon>
    </lineage>
</organism>
<feature type="domain" description="RNase H type-1" evidence="2">
    <location>
        <begin position="160"/>
        <end position="299"/>
    </location>
</feature>
<dbReference type="PANTHER" id="PTHR46387:SF2">
    <property type="entry name" value="RIBONUCLEASE HI"/>
    <property type="match status" value="1"/>
</dbReference>
<evidence type="ECO:0000259" key="2">
    <source>
        <dbReference type="PROSITE" id="PS50879"/>
    </source>
</evidence>
<dbReference type="InterPro" id="IPR012337">
    <property type="entry name" value="RNaseH-like_sf"/>
</dbReference>
<dbReference type="Gene3D" id="3.30.420.10">
    <property type="entry name" value="Ribonuclease H-like superfamily/Ribonuclease H"/>
    <property type="match status" value="1"/>
</dbReference>
<accession>A0A6C0L7M6</accession>
<dbReference type="AlphaFoldDB" id="A0A6C0L7M6"/>
<dbReference type="GO" id="GO:0003676">
    <property type="term" value="F:nucleic acid binding"/>
    <property type="evidence" value="ECO:0007669"/>
    <property type="project" value="InterPro"/>
</dbReference>
<dbReference type="InterPro" id="IPR036397">
    <property type="entry name" value="RNaseH_sf"/>
</dbReference>